<dbReference type="SUPFAM" id="SSF48498">
    <property type="entry name" value="Tetracyclin repressor-like, C-terminal domain"/>
    <property type="match status" value="1"/>
</dbReference>
<dbReference type="InterPro" id="IPR009057">
    <property type="entry name" value="Homeodomain-like_sf"/>
</dbReference>
<dbReference type="Proteomes" id="UP000602395">
    <property type="component" value="Unassembled WGS sequence"/>
</dbReference>
<keyword evidence="2 4" id="KW-0238">DNA-binding</keyword>
<organism evidence="6 7">
    <name type="scientific">Gordonia hankookensis</name>
    <dbReference type="NCBI Taxonomy" id="589403"/>
    <lineage>
        <taxon>Bacteria</taxon>
        <taxon>Bacillati</taxon>
        <taxon>Actinomycetota</taxon>
        <taxon>Actinomycetes</taxon>
        <taxon>Mycobacteriales</taxon>
        <taxon>Gordoniaceae</taxon>
        <taxon>Gordonia</taxon>
    </lineage>
</organism>
<keyword evidence="7" id="KW-1185">Reference proteome</keyword>
<sequence length="192" mass="20634">MYARPVTVAAQVRADVERNRSAIVAAAIALLGQSPNASMQQIAQAAGVNRATLYRHFTNREQLFTALHEAVLADTAALSSQLPTEGPVVPALRAYLDDAITIGERYRFILMYRRTDPGLFEAEAKATAPVVRAIRRAQQQGEIDGRLDPVFASGQLAMLVIGAVGLVERGAMTLDDARVQAQVALGNAIVPR</sequence>
<evidence type="ECO:0000256" key="4">
    <source>
        <dbReference type="PROSITE-ProRule" id="PRU00335"/>
    </source>
</evidence>
<protein>
    <submittedName>
        <fullName evidence="6">TetR/AcrR family transcriptional regulator</fullName>
    </submittedName>
</protein>
<dbReference type="PANTHER" id="PTHR30055:SF234">
    <property type="entry name" value="HTH-TYPE TRANSCRIPTIONAL REGULATOR BETI"/>
    <property type="match status" value="1"/>
</dbReference>
<feature type="DNA-binding region" description="H-T-H motif" evidence="4">
    <location>
        <begin position="38"/>
        <end position="57"/>
    </location>
</feature>
<evidence type="ECO:0000313" key="6">
    <source>
        <dbReference type="EMBL" id="MBD1320699.1"/>
    </source>
</evidence>
<dbReference type="SUPFAM" id="SSF46689">
    <property type="entry name" value="Homeodomain-like"/>
    <property type="match status" value="1"/>
</dbReference>
<dbReference type="EMBL" id="JACWMS010000002">
    <property type="protein sequence ID" value="MBD1320699.1"/>
    <property type="molecule type" value="Genomic_DNA"/>
</dbReference>
<dbReference type="InterPro" id="IPR001647">
    <property type="entry name" value="HTH_TetR"/>
</dbReference>
<dbReference type="PROSITE" id="PS50977">
    <property type="entry name" value="HTH_TETR_2"/>
    <property type="match status" value="1"/>
</dbReference>
<evidence type="ECO:0000256" key="3">
    <source>
        <dbReference type="ARBA" id="ARBA00023163"/>
    </source>
</evidence>
<dbReference type="InterPro" id="IPR036271">
    <property type="entry name" value="Tet_transcr_reg_TetR-rel_C_sf"/>
</dbReference>
<evidence type="ECO:0000256" key="1">
    <source>
        <dbReference type="ARBA" id="ARBA00023015"/>
    </source>
</evidence>
<keyword evidence="3" id="KW-0804">Transcription</keyword>
<evidence type="ECO:0000259" key="5">
    <source>
        <dbReference type="PROSITE" id="PS50977"/>
    </source>
</evidence>
<evidence type="ECO:0000313" key="7">
    <source>
        <dbReference type="Proteomes" id="UP000602395"/>
    </source>
</evidence>
<evidence type="ECO:0000256" key="2">
    <source>
        <dbReference type="ARBA" id="ARBA00023125"/>
    </source>
</evidence>
<comment type="caution">
    <text evidence="6">The sequence shown here is derived from an EMBL/GenBank/DDBJ whole genome shotgun (WGS) entry which is preliminary data.</text>
</comment>
<name>A0ABR7WG39_9ACTN</name>
<accession>A0ABR7WG39</accession>
<proteinExistence type="predicted"/>
<keyword evidence="1" id="KW-0805">Transcription regulation</keyword>
<dbReference type="Pfam" id="PF00440">
    <property type="entry name" value="TetR_N"/>
    <property type="match status" value="1"/>
</dbReference>
<feature type="domain" description="HTH tetR-type" evidence="5">
    <location>
        <begin position="17"/>
        <end position="75"/>
    </location>
</feature>
<gene>
    <name evidence="6" type="ORF">IDF66_14020</name>
</gene>
<reference evidence="6 7" key="1">
    <citation type="submission" date="2020-09" db="EMBL/GenBank/DDBJ databases">
        <title>Novel species in genus Gordonia.</title>
        <authorList>
            <person name="Zhang G."/>
        </authorList>
    </citation>
    <scope>NUCLEOTIDE SEQUENCE [LARGE SCALE GENOMIC DNA]</scope>
    <source>
        <strain evidence="6 7">ON-33</strain>
    </source>
</reference>
<dbReference type="InterPro" id="IPR050109">
    <property type="entry name" value="HTH-type_TetR-like_transc_reg"/>
</dbReference>
<dbReference type="Gene3D" id="1.10.357.10">
    <property type="entry name" value="Tetracycline Repressor, domain 2"/>
    <property type="match status" value="1"/>
</dbReference>
<dbReference type="PANTHER" id="PTHR30055">
    <property type="entry name" value="HTH-TYPE TRANSCRIPTIONAL REGULATOR RUTR"/>
    <property type="match status" value="1"/>
</dbReference>